<feature type="domain" description="Histidine kinase" evidence="15">
    <location>
        <begin position="213"/>
        <end position="419"/>
    </location>
</feature>
<reference evidence="16 17" key="1">
    <citation type="submission" date="2019-05" db="EMBL/GenBank/DDBJ databases">
        <authorList>
            <person name="Narsing Rao M.P."/>
            <person name="Li W.J."/>
        </authorList>
    </citation>
    <scope>NUCLEOTIDE SEQUENCE [LARGE SCALE GENOMIC DNA]</scope>
    <source>
        <strain evidence="16 17">SYSU_K30003</strain>
    </source>
</reference>
<keyword evidence="10" id="KW-0067">ATP-binding</keyword>
<feature type="transmembrane region" description="Helical" evidence="14">
    <location>
        <begin position="70"/>
        <end position="90"/>
    </location>
</feature>
<feature type="transmembrane region" description="Helical" evidence="14">
    <location>
        <begin position="9"/>
        <end position="26"/>
    </location>
</feature>
<evidence type="ECO:0000256" key="14">
    <source>
        <dbReference type="SAM" id="Phobius"/>
    </source>
</evidence>
<feature type="transmembrane region" description="Helical" evidence="14">
    <location>
        <begin position="164"/>
        <end position="185"/>
    </location>
</feature>
<dbReference type="Pfam" id="PF02518">
    <property type="entry name" value="HATPase_c"/>
    <property type="match status" value="1"/>
</dbReference>
<dbReference type="AlphaFoldDB" id="A0A5R9GM11"/>
<dbReference type="CDD" id="cd00082">
    <property type="entry name" value="HisKA"/>
    <property type="match status" value="1"/>
</dbReference>
<dbReference type="InterPro" id="IPR003594">
    <property type="entry name" value="HATPase_dom"/>
</dbReference>
<dbReference type="InterPro" id="IPR036097">
    <property type="entry name" value="HisK_dim/P_sf"/>
</dbReference>
<dbReference type="InterPro" id="IPR003661">
    <property type="entry name" value="HisK_dim/P_dom"/>
</dbReference>
<evidence type="ECO:0000256" key="9">
    <source>
        <dbReference type="ARBA" id="ARBA00022777"/>
    </source>
</evidence>
<name>A0A5R9GM11_9BACL</name>
<dbReference type="Pfam" id="PF00512">
    <property type="entry name" value="HisKA"/>
    <property type="match status" value="1"/>
</dbReference>
<dbReference type="SUPFAM" id="SSF47384">
    <property type="entry name" value="Homodimeric domain of signal transducing histidine kinase"/>
    <property type="match status" value="1"/>
</dbReference>
<dbReference type="InterPro" id="IPR004358">
    <property type="entry name" value="Sig_transdc_His_kin-like_C"/>
</dbReference>
<dbReference type="Proteomes" id="UP000309676">
    <property type="component" value="Unassembled WGS sequence"/>
</dbReference>
<evidence type="ECO:0000256" key="10">
    <source>
        <dbReference type="ARBA" id="ARBA00022840"/>
    </source>
</evidence>
<feature type="transmembrane region" description="Helical" evidence="14">
    <location>
        <begin position="38"/>
        <end position="58"/>
    </location>
</feature>
<keyword evidence="9" id="KW-0418">Kinase</keyword>
<dbReference type="Pfam" id="PF07694">
    <property type="entry name" value="5TM-5TMR_LYT"/>
    <property type="match status" value="1"/>
</dbReference>
<comment type="catalytic activity">
    <reaction evidence="1">
        <text>ATP + protein L-histidine = ADP + protein N-phospho-L-histidine.</text>
        <dbReference type="EC" id="2.7.13.3"/>
    </reaction>
</comment>
<dbReference type="InterPro" id="IPR036890">
    <property type="entry name" value="HATPase_C_sf"/>
</dbReference>
<comment type="caution">
    <text evidence="16">The sequence shown here is derived from an EMBL/GenBank/DDBJ whole genome shotgun (WGS) entry which is preliminary data.</text>
</comment>
<keyword evidence="12" id="KW-0902">Two-component regulatory system</keyword>
<keyword evidence="7 14" id="KW-0812">Transmembrane</keyword>
<dbReference type="PRINTS" id="PR00344">
    <property type="entry name" value="BCTRLSENSOR"/>
</dbReference>
<protein>
    <recommendedName>
        <fullName evidence="3">histidine kinase</fullName>
        <ecNumber evidence="3">2.7.13.3</ecNumber>
    </recommendedName>
</protein>
<keyword evidence="6" id="KW-0808">Transferase</keyword>
<keyword evidence="13 14" id="KW-0472">Membrane</keyword>
<dbReference type="PROSITE" id="PS50109">
    <property type="entry name" value="HIS_KIN"/>
    <property type="match status" value="1"/>
</dbReference>
<evidence type="ECO:0000256" key="13">
    <source>
        <dbReference type="ARBA" id="ARBA00023136"/>
    </source>
</evidence>
<sequence>MLVHEFRELLLNVFIVLLPLLFYQYAYRWTSSGWRHGAAVFLLYVVPLLFTMTFPVYFLGSTIDFRSLPLITGSLYGGPIATTFLFAAMIGYRDFLGGLNMLHYMASVAPAILLLFAAHRRFERFEGLGRVWTAIGICFVLRIGSVVVYFGLQGDFASAFNDRLLPQLPLIAAQCALIGLNVYLFEAIRKHQRMKRDILDAEKMKLVSELAASVAHEVRNPLTAVRGFIQLLGDSALGAEKRASYSAICLEELDRAQLIISNYLSLSKPEAEKKEQLSMKEEFHYIANILNSYANYQNVTIVNRVDGDGAVYGNRSKFRQAMINLGKNAIESTPSGGAVEFWSFEKEQGIELYVIDTGSGMTPEQIARLGTPYYSTKEKGTGLGTLVTFNIVRQMGGTIEVRSRIGEGTTCKVTLPYFDEGNCRMKS</sequence>
<dbReference type="Gene3D" id="3.30.565.10">
    <property type="entry name" value="Histidine kinase-like ATPase, C-terminal domain"/>
    <property type="match status" value="1"/>
</dbReference>
<evidence type="ECO:0000256" key="3">
    <source>
        <dbReference type="ARBA" id="ARBA00012438"/>
    </source>
</evidence>
<dbReference type="PANTHER" id="PTHR43065:SF46">
    <property type="entry name" value="C4-DICARBOXYLATE TRANSPORT SENSOR PROTEIN DCTB"/>
    <property type="match status" value="1"/>
</dbReference>
<dbReference type="GO" id="GO:0071555">
    <property type="term" value="P:cell wall organization"/>
    <property type="evidence" value="ECO:0007669"/>
    <property type="project" value="InterPro"/>
</dbReference>
<dbReference type="GO" id="GO:0000155">
    <property type="term" value="F:phosphorelay sensor kinase activity"/>
    <property type="evidence" value="ECO:0007669"/>
    <property type="project" value="InterPro"/>
</dbReference>
<keyword evidence="8" id="KW-0547">Nucleotide-binding</keyword>
<feature type="transmembrane region" description="Helical" evidence="14">
    <location>
        <begin position="102"/>
        <end position="119"/>
    </location>
</feature>
<evidence type="ECO:0000313" key="17">
    <source>
        <dbReference type="Proteomes" id="UP000309676"/>
    </source>
</evidence>
<evidence type="ECO:0000256" key="4">
    <source>
        <dbReference type="ARBA" id="ARBA00022475"/>
    </source>
</evidence>
<gene>
    <name evidence="16" type="ORF">FE782_06000</name>
</gene>
<keyword evidence="4" id="KW-1003">Cell membrane</keyword>
<evidence type="ECO:0000256" key="11">
    <source>
        <dbReference type="ARBA" id="ARBA00022989"/>
    </source>
</evidence>
<comment type="subcellular location">
    <subcellularLocation>
        <location evidence="2">Cell membrane</location>
        <topology evidence="2">Multi-pass membrane protein</topology>
    </subcellularLocation>
</comment>
<dbReference type="EC" id="2.7.13.3" evidence="3"/>
<evidence type="ECO:0000259" key="15">
    <source>
        <dbReference type="PROSITE" id="PS50109"/>
    </source>
</evidence>
<dbReference type="InterPro" id="IPR011620">
    <property type="entry name" value="Sig_transdc_His_kinase_LytS_TM"/>
</dbReference>
<dbReference type="EMBL" id="VCIW01000003">
    <property type="protein sequence ID" value="TLS52925.1"/>
    <property type="molecule type" value="Genomic_DNA"/>
</dbReference>
<organism evidence="16 17">
    <name type="scientific">Paenibacillus antri</name>
    <dbReference type="NCBI Taxonomy" id="2582848"/>
    <lineage>
        <taxon>Bacteria</taxon>
        <taxon>Bacillati</taxon>
        <taxon>Bacillota</taxon>
        <taxon>Bacilli</taxon>
        <taxon>Bacillales</taxon>
        <taxon>Paenibacillaceae</taxon>
        <taxon>Paenibacillus</taxon>
    </lineage>
</organism>
<dbReference type="InterPro" id="IPR005467">
    <property type="entry name" value="His_kinase_dom"/>
</dbReference>
<keyword evidence="11 14" id="KW-1133">Transmembrane helix</keyword>
<dbReference type="SUPFAM" id="SSF55874">
    <property type="entry name" value="ATPase domain of HSP90 chaperone/DNA topoisomerase II/histidine kinase"/>
    <property type="match status" value="1"/>
</dbReference>
<dbReference type="OrthoDB" id="9815750at2"/>
<dbReference type="Gene3D" id="1.10.287.130">
    <property type="match status" value="1"/>
</dbReference>
<dbReference type="GO" id="GO:0005524">
    <property type="term" value="F:ATP binding"/>
    <property type="evidence" value="ECO:0007669"/>
    <property type="project" value="UniProtKB-KW"/>
</dbReference>
<proteinExistence type="predicted"/>
<keyword evidence="5" id="KW-0597">Phosphoprotein</keyword>
<dbReference type="RefSeq" id="WP_138193166.1">
    <property type="nucleotide sequence ID" value="NZ_VCIW01000003.1"/>
</dbReference>
<evidence type="ECO:0000256" key="7">
    <source>
        <dbReference type="ARBA" id="ARBA00022692"/>
    </source>
</evidence>
<evidence type="ECO:0000256" key="6">
    <source>
        <dbReference type="ARBA" id="ARBA00022679"/>
    </source>
</evidence>
<keyword evidence="17" id="KW-1185">Reference proteome</keyword>
<accession>A0A5R9GM11</accession>
<dbReference type="SMART" id="SM00388">
    <property type="entry name" value="HisKA"/>
    <property type="match status" value="1"/>
</dbReference>
<evidence type="ECO:0000313" key="16">
    <source>
        <dbReference type="EMBL" id="TLS52925.1"/>
    </source>
</evidence>
<evidence type="ECO:0000256" key="12">
    <source>
        <dbReference type="ARBA" id="ARBA00023012"/>
    </source>
</evidence>
<evidence type="ECO:0000256" key="5">
    <source>
        <dbReference type="ARBA" id="ARBA00022553"/>
    </source>
</evidence>
<dbReference type="PANTHER" id="PTHR43065">
    <property type="entry name" value="SENSOR HISTIDINE KINASE"/>
    <property type="match status" value="1"/>
</dbReference>
<dbReference type="SMART" id="SM00387">
    <property type="entry name" value="HATPase_c"/>
    <property type="match status" value="1"/>
</dbReference>
<dbReference type="GO" id="GO:0005886">
    <property type="term" value="C:plasma membrane"/>
    <property type="evidence" value="ECO:0007669"/>
    <property type="project" value="UniProtKB-SubCell"/>
</dbReference>
<feature type="transmembrane region" description="Helical" evidence="14">
    <location>
        <begin position="131"/>
        <end position="152"/>
    </location>
</feature>
<evidence type="ECO:0000256" key="8">
    <source>
        <dbReference type="ARBA" id="ARBA00022741"/>
    </source>
</evidence>
<evidence type="ECO:0000256" key="2">
    <source>
        <dbReference type="ARBA" id="ARBA00004651"/>
    </source>
</evidence>
<evidence type="ECO:0000256" key="1">
    <source>
        <dbReference type="ARBA" id="ARBA00000085"/>
    </source>
</evidence>